<evidence type="ECO:0000313" key="2">
    <source>
        <dbReference type="EMBL" id="GAA4041214.1"/>
    </source>
</evidence>
<dbReference type="Proteomes" id="UP001500426">
    <property type="component" value="Unassembled WGS sequence"/>
</dbReference>
<gene>
    <name evidence="2" type="ORF">GCM10022388_02280</name>
</gene>
<keyword evidence="1" id="KW-0812">Transmembrane</keyword>
<evidence type="ECO:0008006" key="4">
    <source>
        <dbReference type="Google" id="ProtNLM"/>
    </source>
</evidence>
<keyword evidence="1" id="KW-1133">Transmembrane helix</keyword>
<evidence type="ECO:0000313" key="3">
    <source>
        <dbReference type="Proteomes" id="UP001500426"/>
    </source>
</evidence>
<sequence>MNLNRKYEWLFVIAFVFFMFYKPIFCFLLLGTLIILYVIQYSLFLNNVNKNGKEINGKILSYEIEDDGYKSPLVEFEINGKKIIKKPYYYSSTDLSKFKTYRNNIDMSIPIIYIPNDPEKFIIKSEKNFNYFTLILFTIVGLIFLLIGFAQLFNFIKIDGLN</sequence>
<name>A0ABP7UDW3_9FLAO</name>
<keyword evidence="1" id="KW-0472">Membrane</keyword>
<protein>
    <recommendedName>
        <fullName evidence="4">DUF3592 domain-containing protein</fullName>
    </recommendedName>
</protein>
<feature type="transmembrane region" description="Helical" evidence="1">
    <location>
        <begin position="129"/>
        <end position="153"/>
    </location>
</feature>
<evidence type="ECO:0000256" key="1">
    <source>
        <dbReference type="SAM" id="Phobius"/>
    </source>
</evidence>
<reference evidence="3" key="1">
    <citation type="journal article" date="2019" name="Int. J. Syst. Evol. Microbiol.">
        <title>The Global Catalogue of Microorganisms (GCM) 10K type strain sequencing project: providing services to taxonomists for standard genome sequencing and annotation.</title>
        <authorList>
            <consortium name="The Broad Institute Genomics Platform"/>
            <consortium name="The Broad Institute Genome Sequencing Center for Infectious Disease"/>
            <person name="Wu L."/>
            <person name="Ma J."/>
        </authorList>
    </citation>
    <scope>NUCLEOTIDE SEQUENCE [LARGE SCALE GENOMIC DNA]</scope>
    <source>
        <strain evidence="3">JCM 17068</strain>
    </source>
</reference>
<dbReference type="EMBL" id="BAABCS010000003">
    <property type="protein sequence ID" value="GAA4041214.1"/>
    <property type="molecule type" value="Genomic_DNA"/>
</dbReference>
<organism evidence="2 3">
    <name type="scientific">Flavobacterium chungnamense</name>
    <dbReference type="NCBI Taxonomy" id="706182"/>
    <lineage>
        <taxon>Bacteria</taxon>
        <taxon>Pseudomonadati</taxon>
        <taxon>Bacteroidota</taxon>
        <taxon>Flavobacteriia</taxon>
        <taxon>Flavobacteriales</taxon>
        <taxon>Flavobacteriaceae</taxon>
        <taxon>Flavobacterium</taxon>
    </lineage>
</organism>
<dbReference type="RefSeq" id="WP_345089423.1">
    <property type="nucleotide sequence ID" value="NZ_BAABCS010000003.1"/>
</dbReference>
<feature type="transmembrane region" description="Helical" evidence="1">
    <location>
        <begin position="12"/>
        <end position="39"/>
    </location>
</feature>
<comment type="caution">
    <text evidence="2">The sequence shown here is derived from an EMBL/GenBank/DDBJ whole genome shotgun (WGS) entry which is preliminary data.</text>
</comment>
<proteinExistence type="predicted"/>
<accession>A0ABP7UDW3</accession>
<keyword evidence="3" id="KW-1185">Reference proteome</keyword>